<reference evidence="2 3" key="1">
    <citation type="submission" date="2018-03" db="EMBL/GenBank/DDBJ databases">
        <title>The draft genome of Sphingosinicella sp. GL-C-18.</title>
        <authorList>
            <person name="Liu L."/>
            <person name="Li L."/>
            <person name="Liang L."/>
            <person name="Zhang X."/>
            <person name="Wang T."/>
        </authorList>
    </citation>
    <scope>NUCLEOTIDE SEQUENCE [LARGE SCALE GENOMIC DNA]</scope>
    <source>
        <strain evidence="2 3">GL-C-18</strain>
    </source>
</reference>
<sequence length="175" mass="18485">MAQPYVGEIRMFAGNFPPNGWMFCNGNLLPISENETLFQLIGTTYGGDGQETFALPNLQSRVPIHFGNGPNNISYQQAEAAGVESVTLTVQQIPSHTHPMASTTTSQTLSPQGAKFADITSSTAGVTAYATGNAATPLLPQLIGPAGGSQPHENVQPFLCVNYIISLFGIFPSPT</sequence>
<name>A0A2P7QLP8_9SPHN</name>
<evidence type="ECO:0000313" key="2">
    <source>
        <dbReference type="EMBL" id="PSJ38891.1"/>
    </source>
</evidence>
<dbReference type="EMBL" id="PXYI01000005">
    <property type="protein sequence ID" value="PSJ38891.1"/>
    <property type="molecule type" value="Genomic_DNA"/>
</dbReference>
<dbReference type="RefSeq" id="WP_106514085.1">
    <property type="nucleotide sequence ID" value="NZ_PXYI01000005.1"/>
</dbReference>
<dbReference type="Proteomes" id="UP000241167">
    <property type="component" value="Unassembled WGS sequence"/>
</dbReference>
<dbReference type="InterPro" id="IPR011083">
    <property type="entry name" value="Phage_tail_collar_dom"/>
</dbReference>
<organism evidence="2 3">
    <name type="scientific">Allosphingosinicella deserti</name>
    <dbReference type="NCBI Taxonomy" id="2116704"/>
    <lineage>
        <taxon>Bacteria</taxon>
        <taxon>Pseudomonadati</taxon>
        <taxon>Pseudomonadota</taxon>
        <taxon>Alphaproteobacteria</taxon>
        <taxon>Sphingomonadales</taxon>
        <taxon>Sphingomonadaceae</taxon>
        <taxon>Allosphingosinicella</taxon>
    </lineage>
</organism>
<accession>A0A2P7QLP8</accession>
<protein>
    <submittedName>
        <fullName evidence="2">Phage tail protein</fullName>
    </submittedName>
</protein>
<dbReference type="AlphaFoldDB" id="A0A2P7QLP8"/>
<dbReference type="InterPro" id="IPR037053">
    <property type="entry name" value="Phage_tail_collar_dom_sf"/>
</dbReference>
<feature type="domain" description="Phage tail collar" evidence="1">
    <location>
        <begin position="7"/>
        <end position="63"/>
    </location>
</feature>
<dbReference type="Pfam" id="PF07484">
    <property type="entry name" value="Collar"/>
    <property type="match status" value="1"/>
</dbReference>
<proteinExistence type="predicted"/>
<evidence type="ECO:0000313" key="3">
    <source>
        <dbReference type="Proteomes" id="UP000241167"/>
    </source>
</evidence>
<evidence type="ECO:0000259" key="1">
    <source>
        <dbReference type="Pfam" id="PF07484"/>
    </source>
</evidence>
<keyword evidence="3" id="KW-1185">Reference proteome</keyword>
<dbReference type="OrthoDB" id="9810174at2"/>
<dbReference type="Gene3D" id="3.90.1340.10">
    <property type="entry name" value="Phage tail collar domain"/>
    <property type="match status" value="1"/>
</dbReference>
<dbReference type="SUPFAM" id="SSF88874">
    <property type="entry name" value="Receptor-binding domain of short tail fibre protein gp12"/>
    <property type="match status" value="1"/>
</dbReference>
<gene>
    <name evidence="2" type="ORF">C7I55_16350</name>
</gene>
<comment type="caution">
    <text evidence="2">The sequence shown here is derived from an EMBL/GenBank/DDBJ whole genome shotgun (WGS) entry which is preliminary data.</text>
</comment>